<dbReference type="PANTHER" id="PTHR30055:SF234">
    <property type="entry name" value="HTH-TYPE TRANSCRIPTIONAL REGULATOR BETI"/>
    <property type="match status" value="1"/>
</dbReference>
<dbReference type="Pfam" id="PF00440">
    <property type="entry name" value="TetR_N"/>
    <property type="match status" value="1"/>
</dbReference>
<evidence type="ECO:0000256" key="5">
    <source>
        <dbReference type="PROSITE-ProRule" id="PRU00335"/>
    </source>
</evidence>
<dbReference type="InterPro" id="IPR009057">
    <property type="entry name" value="Homeodomain-like_sf"/>
</dbReference>
<keyword evidence="4" id="KW-0804">Transcription</keyword>
<dbReference type="Gene3D" id="1.10.357.10">
    <property type="entry name" value="Tetracycline Repressor, domain 2"/>
    <property type="match status" value="1"/>
</dbReference>
<evidence type="ECO:0000313" key="8">
    <source>
        <dbReference type="Proteomes" id="UP000528286"/>
    </source>
</evidence>
<protein>
    <submittedName>
        <fullName evidence="7">AcrR family transcriptional regulator</fullName>
    </submittedName>
</protein>
<feature type="DNA-binding region" description="H-T-H motif" evidence="5">
    <location>
        <begin position="31"/>
        <end position="50"/>
    </location>
</feature>
<dbReference type="EMBL" id="JACIEZ010000007">
    <property type="protein sequence ID" value="MBB4066007.1"/>
    <property type="molecule type" value="Genomic_DNA"/>
</dbReference>
<keyword evidence="3 5" id="KW-0238">DNA-binding</keyword>
<sequence>MPKIVDHDKRRSDIVAVAKRLILEGGFEAATMRSLAAEAGFANGALKHFFPNKDSIIAATFESVLEEMNPERRLADKGKADGGTPAERLHDIIAEVLPSNEKDINAGRVLLVLWDHATSNPDLAALYRAFFQTWRGVLEEHIAAAAGPKTRASGDFARLALEIMSLTIGANVVHLMHSDGVFIDSYRHLIDDYVARVVT</sequence>
<keyword evidence="8" id="KW-1185">Reference proteome</keyword>
<evidence type="ECO:0000256" key="4">
    <source>
        <dbReference type="ARBA" id="ARBA00023163"/>
    </source>
</evidence>
<dbReference type="InterPro" id="IPR001647">
    <property type="entry name" value="HTH_TetR"/>
</dbReference>
<dbReference type="InterPro" id="IPR039538">
    <property type="entry name" value="BetI_C"/>
</dbReference>
<evidence type="ECO:0000313" key="7">
    <source>
        <dbReference type="EMBL" id="MBB4066007.1"/>
    </source>
</evidence>
<evidence type="ECO:0000259" key="6">
    <source>
        <dbReference type="PROSITE" id="PS50977"/>
    </source>
</evidence>
<dbReference type="InterPro" id="IPR050109">
    <property type="entry name" value="HTH-type_TetR-like_transc_reg"/>
</dbReference>
<dbReference type="GO" id="GO:0000976">
    <property type="term" value="F:transcription cis-regulatory region binding"/>
    <property type="evidence" value="ECO:0007669"/>
    <property type="project" value="TreeGrafter"/>
</dbReference>
<reference evidence="7 8" key="1">
    <citation type="submission" date="2020-08" db="EMBL/GenBank/DDBJ databases">
        <title>Genomic Encyclopedia of Type Strains, Phase IV (KMG-IV): sequencing the most valuable type-strain genomes for metagenomic binning, comparative biology and taxonomic classification.</title>
        <authorList>
            <person name="Goeker M."/>
        </authorList>
    </citation>
    <scope>NUCLEOTIDE SEQUENCE [LARGE SCALE GENOMIC DNA]</scope>
    <source>
        <strain evidence="7 8">DSM 29853</strain>
    </source>
</reference>
<dbReference type="GO" id="GO:0003700">
    <property type="term" value="F:DNA-binding transcription factor activity"/>
    <property type="evidence" value="ECO:0007669"/>
    <property type="project" value="TreeGrafter"/>
</dbReference>
<dbReference type="SUPFAM" id="SSF46689">
    <property type="entry name" value="Homeodomain-like"/>
    <property type="match status" value="1"/>
</dbReference>
<dbReference type="PRINTS" id="PR00455">
    <property type="entry name" value="HTHTETR"/>
</dbReference>
<accession>A0A7W6NM44</accession>
<gene>
    <name evidence="7" type="ORF">GGR23_003220</name>
</gene>
<evidence type="ECO:0000256" key="2">
    <source>
        <dbReference type="ARBA" id="ARBA00023015"/>
    </source>
</evidence>
<evidence type="ECO:0000256" key="3">
    <source>
        <dbReference type="ARBA" id="ARBA00023125"/>
    </source>
</evidence>
<feature type="domain" description="HTH tetR-type" evidence="6">
    <location>
        <begin position="8"/>
        <end position="68"/>
    </location>
</feature>
<name>A0A7W6NM44_9HYPH</name>
<dbReference type="RefSeq" id="WP_183367297.1">
    <property type="nucleotide sequence ID" value="NZ_JACIEZ010000007.1"/>
</dbReference>
<dbReference type="SUPFAM" id="SSF48498">
    <property type="entry name" value="Tetracyclin repressor-like, C-terminal domain"/>
    <property type="match status" value="1"/>
</dbReference>
<keyword evidence="1" id="KW-0678">Repressor</keyword>
<dbReference type="AlphaFoldDB" id="A0A7W6NM44"/>
<comment type="caution">
    <text evidence="7">The sequence shown here is derived from an EMBL/GenBank/DDBJ whole genome shotgun (WGS) entry which is preliminary data.</text>
</comment>
<dbReference type="Pfam" id="PF13977">
    <property type="entry name" value="TetR_C_6"/>
    <property type="match status" value="1"/>
</dbReference>
<organism evidence="7 8">
    <name type="scientific">Gellertiella hungarica</name>
    <dbReference type="NCBI Taxonomy" id="1572859"/>
    <lineage>
        <taxon>Bacteria</taxon>
        <taxon>Pseudomonadati</taxon>
        <taxon>Pseudomonadota</taxon>
        <taxon>Alphaproteobacteria</taxon>
        <taxon>Hyphomicrobiales</taxon>
        <taxon>Rhizobiaceae</taxon>
        <taxon>Gellertiella</taxon>
    </lineage>
</organism>
<dbReference type="PROSITE" id="PS50977">
    <property type="entry name" value="HTH_TETR_2"/>
    <property type="match status" value="1"/>
</dbReference>
<evidence type="ECO:0000256" key="1">
    <source>
        <dbReference type="ARBA" id="ARBA00022491"/>
    </source>
</evidence>
<dbReference type="Proteomes" id="UP000528286">
    <property type="component" value="Unassembled WGS sequence"/>
</dbReference>
<dbReference type="PANTHER" id="PTHR30055">
    <property type="entry name" value="HTH-TYPE TRANSCRIPTIONAL REGULATOR RUTR"/>
    <property type="match status" value="1"/>
</dbReference>
<proteinExistence type="predicted"/>
<dbReference type="InterPro" id="IPR036271">
    <property type="entry name" value="Tet_transcr_reg_TetR-rel_C_sf"/>
</dbReference>
<keyword evidence="2" id="KW-0805">Transcription regulation</keyword>